<dbReference type="Gene3D" id="3.40.50.1820">
    <property type="entry name" value="alpha/beta hydrolase"/>
    <property type="match status" value="1"/>
</dbReference>
<dbReference type="InterPro" id="IPR000073">
    <property type="entry name" value="AB_hydrolase_1"/>
</dbReference>
<keyword evidence="1" id="KW-0732">Signal</keyword>
<organism evidence="3 4">
    <name type="scientific">Shewanella surugensis</name>
    <dbReference type="NCBI Taxonomy" id="212020"/>
    <lineage>
        <taxon>Bacteria</taxon>
        <taxon>Pseudomonadati</taxon>
        <taxon>Pseudomonadota</taxon>
        <taxon>Gammaproteobacteria</taxon>
        <taxon>Alteromonadales</taxon>
        <taxon>Shewanellaceae</taxon>
        <taxon>Shewanella</taxon>
    </lineage>
</organism>
<dbReference type="RefSeq" id="WP_248938997.1">
    <property type="nucleotide sequence ID" value="NZ_JAKIKS010000010.1"/>
</dbReference>
<dbReference type="Proteomes" id="UP001203423">
    <property type="component" value="Unassembled WGS sequence"/>
</dbReference>
<gene>
    <name evidence="3" type="ORF">L2764_04215</name>
</gene>
<evidence type="ECO:0000313" key="3">
    <source>
        <dbReference type="EMBL" id="MCL1123711.1"/>
    </source>
</evidence>
<evidence type="ECO:0000313" key="4">
    <source>
        <dbReference type="Proteomes" id="UP001203423"/>
    </source>
</evidence>
<feature type="chain" id="PRO_5046388074" evidence="1">
    <location>
        <begin position="22"/>
        <end position="307"/>
    </location>
</feature>
<comment type="caution">
    <text evidence="3">The sequence shown here is derived from an EMBL/GenBank/DDBJ whole genome shotgun (WGS) entry which is preliminary data.</text>
</comment>
<dbReference type="InterPro" id="IPR029058">
    <property type="entry name" value="AB_hydrolase_fold"/>
</dbReference>
<dbReference type="Pfam" id="PF00561">
    <property type="entry name" value="Abhydrolase_1"/>
    <property type="match status" value="1"/>
</dbReference>
<dbReference type="EMBL" id="JAKIKS010000010">
    <property type="protein sequence ID" value="MCL1123711.1"/>
    <property type="molecule type" value="Genomic_DNA"/>
</dbReference>
<protein>
    <submittedName>
        <fullName evidence="3">Triacylglycerol lipase</fullName>
    </submittedName>
</protein>
<name>A0ABT0L987_9GAMM</name>
<feature type="domain" description="AB hydrolase-1" evidence="2">
    <location>
        <begin position="30"/>
        <end position="148"/>
    </location>
</feature>
<accession>A0ABT0L987</accession>
<keyword evidence="4" id="KW-1185">Reference proteome</keyword>
<evidence type="ECO:0000259" key="2">
    <source>
        <dbReference type="Pfam" id="PF00561"/>
    </source>
</evidence>
<dbReference type="SUPFAM" id="SSF53474">
    <property type="entry name" value="alpha/beta-Hydrolases"/>
    <property type="match status" value="1"/>
</dbReference>
<proteinExistence type="predicted"/>
<feature type="signal peptide" evidence="1">
    <location>
        <begin position="1"/>
        <end position="21"/>
    </location>
</feature>
<evidence type="ECO:0000256" key="1">
    <source>
        <dbReference type="SAM" id="SignalP"/>
    </source>
</evidence>
<sequence>MKKWMKVISVLLLCFTGASYAGNNTTDTKYPIVMVHGLFGFNDIWGIDYFYGIPQALREKGADVYIASVSPSNTTEVRGEQLRTYIQAVIAMTGAEKVNLIGHSHGGPTARYVASVSPELVASVTSVGGVNWGSTFADVARGVVPYDSSLEWVIEKALNSLAIVIAGLSGAGDLPADSLSMVDSLTTQGSILFNSQYPEGMPTHYCGEGEMIASNNVYYFSWSGADPMTHVLDAGDYALSLISLLFNEKNDGLVSSCSSHLGKVIQDDYKMNHLDEVNQIFGLVSWWETNPVSLYRQHAKYLKNLGL</sequence>
<reference evidence="3 4" key="1">
    <citation type="submission" date="2022-01" db="EMBL/GenBank/DDBJ databases">
        <title>Whole genome-based taxonomy of the Shewanellaceae.</title>
        <authorList>
            <person name="Martin-Rodriguez A.J."/>
        </authorList>
    </citation>
    <scope>NUCLEOTIDE SEQUENCE [LARGE SCALE GENOMIC DNA]</scope>
    <source>
        <strain evidence="3 4">DSM 17177</strain>
    </source>
</reference>